<dbReference type="AlphaFoldDB" id="A0A941EQ40"/>
<feature type="transmembrane region" description="Helical" evidence="2">
    <location>
        <begin position="321"/>
        <end position="343"/>
    </location>
</feature>
<gene>
    <name evidence="3" type="ORF">KDL01_17560</name>
</gene>
<evidence type="ECO:0000256" key="2">
    <source>
        <dbReference type="SAM" id="Phobius"/>
    </source>
</evidence>
<feature type="transmembrane region" description="Helical" evidence="2">
    <location>
        <begin position="6"/>
        <end position="24"/>
    </location>
</feature>
<feature type="transmembrane region" description="Helical" evidence="2">
    <location>
        <begin position="161"/>
        <end position="181"/>
    </location>
</feature>
<dbReference type="Proteomes" id="UP000675781">
    <property type="component" value="Unassembled WGS sequence"/>
</dbReference>
<keyword evidence="4" id="KW-1185">Reference proteome</keyword>
<dbReference type="RefSeq" id="WP_212529599.1">
    <property type="nucleotide sequence ID" value="NZ_JAGSOG010000082.1"/>
</dbReference>
<reference evidence="3" key="1">
    <citation type="submission" date="2021-04" db="EMBL/GenBank/DDBJ databases">
        <title>Genome based classification of Actinospica acidithermotolerans sp. nov., an actinobacterium isolated from an Indonesian hot spring.</title>
        <authorList>
            <person name="Kusuma A.B."/>
            <person name="Putra K.E."/>
            <person name="Nafisah S."/>
            <person name="Loh J."/>
            <person name="Nouioui I."/>
            <person name="Goodfellow M."/>
        </authorList>
    </citation>
    <scope>NUCLEOTIDE SEQUENCE</scope>
    <source>
        <strain evidence="3">CSCA 57</strain>
    </source>
</reference>
<keyword evidence="2" id="KW-1133">Transmembrane helix</keyword>
<dbReference type="EMBL" id="JAGSOG010000082">
    <property type="protein sequence ID" value="MBR7835086.1"/>
    <property type="molecule type" value="Genomic_DNA"/>
</dbReference>
<evidence type="ECO:0000313" key="3">
    <source>
        <dbReference type="EMBL" id="MBR7835086.1"/>
    </source>
</evidence>
<keyword evidence="2" id="KW-0812">Transmembrane</keyword>
<feature type="region of interest" description="Disordered" evidence="1">
    <location>
        <begin position="240"/>
        <end position="259"/>
    </location>
</feature>
<evidence type="ECO:0008006" key="5">
    <source>
        <dbReference type="Google" id="ProtNLM"/>
    </source>
</evidence>
<keyword evidence="2" id="KW-0472">Membrane</keyword>
<accession>A0A941EQ40</accession>
<evidence type="ECO:0000313" key="4">
    <source>
        <dbReference type="Proteomes" id="UP000675781"/>
    </source>
</evidence>
<evidence type="ECO:0000256" key="1">
    <source>
        <dbReference type="SAM" id="MobiDB-lite"/>
    </source>
</evidence>
<organism evidence="3 4">
    <name type="scientific">Actinospica durhamensis</name>
    <dbReference type="NCBI Taxonomy" id="1508375"/>
    <lineage>
        <taxon>Bacteria</taxon>
        <taxon>Bacillati</taxon>
        <taxon>Actinomycetota</taxon>
        <taxon>Actinomycetes</taxon>
        <taxon>Catenulisporales</taxon>
        <taxon>Actinospicaceae</taxon>
        <taxon>Actinospica</taxon>
    </lineage>
</organism>
<sequence length="434" mass="46719">MPASVFLAIGATAVWAAAVVAFRLRGRSRRDRRALGPTPPAVLLTLESDGRFEDPRLLNTVILELAERGVVELVPASSQNPAMIRPAAVPAERLLPEYLDVVLDLLLQRCGPSRAPIPLTAMRADEDRRALAWPRELDRAVRREAVARGLLQPSVRGLRRWSLLLAGLAPSALIAAALASYWSVKTFLPLIAFLLAAMLATAAASSVLRARVTPLGAAELRTAGRQPGHLVAASARFPSGQSASAQSPDPRAAPPSQLSPLPSHQIWSDHGGSWHPLNLDSREVYSETVSRSPFLGVMFLAALCAASSVKEAANLHRLSLPTTVVFLGLPAVVLIALAARALYRRRLPKYVVLQGKVAHLRAVQRADPRAVSRPANSPAWQYSCTLDVGRAPASVRLNLGQRRYETLQVGDLVEVAVRPRRGVISGLRNLGGDF</sequence>
<feature type="transmembrane region" description="Helical" evidence="2">
    <location>
        <begin position="187"/>
        <end position="208"/>
    </location>
</feature>
<proteinExistence type="predicted"/>
<name>A0A941EQ40_9ACTN</name>
<comment type="caution">
    <text evidence="3">The sequence shown here is derived from an EMBL/GenBank/DDBJ whole genome shotgun (WGS) entry which is preliminary data.</text>
</comment>
<protein>
    <recommendedName>
        <fullName evidence="5">DUF2207 domain-containing protein</fullName>
    </recommendedName>
</protein>
<feature type="transmembrane region" description="Helical" evidence="2">
    <location>
        <begin position="292"/>
        <end position="309"/>
    </location>
</feature>